<comment type="function">
    <text evidence="2">Catalyzes the reversible conversion of ribose-5-phosphate to ribulose 5-phosphate.</text>
</comment>
<dbReference type="InterPro" id="IPR020672">
    <property type="entry name" value="Ribose5P_isomerase_typA_subgr"/>
</dbReference>
<dbReference type="GO" id="GO:0004751">
    <property type="term" value="F:ribose-5-phosphate isomerase activity"/>
    <property type="evidence" value="ECO:0007669"/>
    <property type="project" value="UniProtKB-EC"/>
</dbReference>
<dbReference type="InterPro" id="IPR050262">
    <property type="entry name" value="Ribose-5P_isomerase"/>
</dbReference>
<dbReference type="Pfam" id="PF06026">
    <property type="entry name" value="Rib_5-P_isom_A"/>
    <property type="match status" value="1"/>
</dbReference>
<sequence length="235" mass="24731">MSSLNLEALKKEAAIRAVALIGSGMHVGLGTGSTARYAIEEVGRRVAAGELTGLTCVATSEASDGQARALGLEVGPLTPQPFDLAIDGADEITPDVDLIKGLGGALVREKLVEVQARRLIIIADHTKLVARLGEKAPLPIEVLQFGVQSTLVRLQALGAVGELRRSSPDLHVSDLYVTDNGNFIFDARFAGADLAALERTLKGTLGVVETGLFLKMAERAFVAAPGEVREVVRGR</sequence>
<comment type="subunit">
    <text evidence="2">Homodimer.</text>
</comment>
<feature type="binding site" evidence="2">
    <location>
        <position position="127"/>
    </location>
    <ligand>
        <name>substrate</name>
    </ligand>
</feature>
<feature type="binding site" evidence="2">
    <location>
        <begin position="100"/>
        <end position="103"/>
    </location>
    <ligand>
        <name>substrate</name>
    </ligand>
</feature>
<name>A0ABY5YMR6_9DEIO</name>
<dbReference type="InterPro" id="IPR004788">
    <property type="entry name" value="Ribose5P_isomerase_type_A"/>
</dbReference>
<dbReference type="PANTHER" id="PTHR43748:SF3">
    <property type="entry name" value="RIBOSE-5-PHOSPHATE ISOMERASE 3, CHLOROPLASTIC-RELATED"/>
    <property type="match status" value="1"/>
</dbReference>
<evidence type="ECO:0000256" key="2">
    <source>
        <dbReference type="HAMAP-Rule" id="MF_00170"/>
    </source>
</evidence>
<evidence type="ECO:0000313" key="4">
    <source>
        <dbReference type="Proteomes" id="UP001060261"/>
    </source>
</evidence>
<dbReference type="RefSeq" id="WP_260561652.1">
    <property type="nucleotide sequence ID" value="NZ_BAABEC010000176.1"/>
</dbReference>
<protein>
    <recommendedName>
        <fullName evidence="2">Ribose-5-phosphate isomerase A</fullName>
        <ecNumber evidence="2">5.3.1.6</ecNumber>
    </recommendedName>
    <alternativeName>
        <fullName evidence="2">Phosphoriboisomerase A</fullName>
        <shortName evidence="2">PRI</shortName>
    </alternativeName>
</protein>
<keyword evidence="1 2" id="KW-0413">Isomerase</keyword>
<dbReference type="InterPro" id="IPR037171">
    <property type="entry name" value="NagB/RpiA_transferase-like"/>
</dbReference>
<evidence type="ECO:0000256" key="1">
    <source>
        <dbReference type="ARBA" id="ARBA00023235"/>
    </source>
</evidence>
<feature type="binding site" evidence="2">
    <location>
        <begin position="87"/>
        <end position="90"/>
    </location>
    <ligand>
        <name>substrate</name>
    </ligand>
</feature>
<dbReference type="NCBIfam" id="NF001924">
    <property type="entry name" value="PRK00702.1"/>
    <property type="match status" value="1"/>
</dbReference>
<feature type="active site" description="Proton acceptor" evidence="2">
    <location>
        <position position="109"/>
    </location>
</feature>
<dbReference type="EMBL" id="CP104213">
    <property type="protein sequence ID" value="UWX65397.1"/>
    <property type="molecule type" value="Genomic_DNA"/>
</dbReference>
<evidence type="ECO:0000313" key="3">
    <source>
        <dbReference type="EMBL" id="UWX65397.1"/>
    </source>
</evidence>
<comment type="catalytic activity">
    <reaction evidence="2">
        <text>aldehydo-D-ribose 5-phosphate = D-ribulose 5-phosphate</text>
        <dbReference type="Rhea" id="RHEA:14657"/>
        <dbReference type="ChEBI" id="CHEBI:58121"/>
        <dbReference type="ChEBI" id="CHEBI:58273"/>
        <dbReference type="EC" id="5.3.1.6"/>
    </reaction>
</comment>
<accession>A0ABY5YMR6</accession>
<dbReference type="Proteomes" id="UP001060261">
    <property type="component" value="Chromosome"/>
</dbReference>
<dbReference type="SUPFAM" id="SSF100950">
    <property type="entry name" value="NagB/RpiA/CoA transferase-like"/>
    <property type="match status" value="1"/>
</dbReference>
<comment type="similarity">
    <text evidence="2">Belongs to the ribose 5-phosphate isomerase family.</text>
</comment>
<dbReference type="PANTHER" id="PTHR43748">
    <property type="entry name" value="RIBOSE-5-PHOSPHATE ISOMERASE 3, CHLOROPLASTIC-RELATED"/>
    <property type="match status" value="1"/>
</dbReference>
<proteinExistence type="inferred from homology"/>
<feature type="binding site" evidence="2">
    <location>
        <begin position="31"/>
        <end position="34"/>
    </location>
    <ligand>
        <name>substrate</name>
    </ligand>
</feature>
<dbReference type="Gene3D" id="3.30.70.260">
    <property type="match status" value="1"/>
</dbReference>
<dbReference type="SUPFAM" id="SSF75445">
    <property type="entry name" value="D-ribose-5-phosphate isomerase (RpiA), lid domain"/>
    <property type="match status" value="1"/>
</dbReference>
<dbReference type="Gene3D" id="3.40.50.1360">
    <property type="match status" value="1"/>
</dbReference>
<dbReference type="CDD" id="cd01398">
    <property type="entry name" value="RPI_A"/>
    <property type="match status" value="1"/>
</dbReference>
<organism evidence="3 4">
    <name type="scientific">Deinococcus rubellus</name>
    <dbReference type="NCBI Taxonomy" id="1889240"/>
    <lineage>
        <taxon>Bacteria</taxon>
        <taxon>Thermotogati</taxon>
        <taxon>Deinococcota</taxon>
        <taxon>Deinococci</taxon>
        <taxon>Deinococcales</taxon>
        <taxon>Deinococcaceae</taxon>
        <taxon>Deinococcus</taxon>
    </lineage>
</organism>
<reference evidence="3" key="1">
    <citation type="submission" date="2022-09" db="EMBL/GenBank/DDBJ databases">
        <title>genome sequence of Deinococcus rubellus.</title>
        <authorList>
            <person name="Srinivasan S."/>
        </authorList>
    </citation>
    <scope>NUCLEOTIDE SEQUENCE</scope>
    <source>
        <strain evidence="3">Ant6</strain>
    </source>
</reference>
<dbReference type="NCBIfam" id="TIGR00021">
    <property type="entry name" value="rpiA"/>
    <property type="match status" value="1"/>
</dbReference>
<gene>
    <name evidence="2 3" type="primary">rpiA</name>
    <name evidence="3" type="ORF">N0D28_07015</name>
</gene>
<dbReference type="HAMAP" id="MF_00170">
    <property type="entry name" value="Rib_5P_isom_A"/>
    <property type="match status" value="1"/>
</dbReference>
<keyword evidence="4" id="KW-1185">Reference proteome</keyword>
<comment type="pathway">
    <text evidence="2">Carbohydrate degradation; pentose phosphate pathway; D-ribose 5-phosphate from D-ribulose 5-phosphate (non-oxidative stage): step 1/1.</text>
</comment>
<dbReference type="EC" id="5.3.1.6" evidence="2"/>